<gene>
    <name evidence="1" type="ORF">SAMN05518684_10815</name>
</gene>
<dbReference type="OrthoDB" id="1495225at2"/>
<reference evidence="2" key="1">
    <citation type="submission" date="2016-10" db="EMBL/GenBank/DDBJ databases">
        <authorList>
            <person name="Varghese N."/>
            <person name="Submissions S."/>
        </authorList>
    </citation>
    <scope>NUCLEOTIDE SEQUENCE [LARGE SCALE GENOMIC DNA]</scope>
    <source>
        <strain evidence="2">S9</strain>
    </source>
</reference>
<dbReference type="EMBL" id="FOGT01000008">
    <property type="protein sequence ID" value="SES10076.1"/>
    <property type="molecule type" value="Genomic_DNA"/>
</dbReference>
<name>A0A1H9UKU0_9BACI</name>
<proteinExistence type="predicted"/>
<dbReference type="NCBIfam" id="NF033536">
    <property type="entry name" value="lasso_PqqD_Bac"/>
    <property type="match status" value="1"/>
</dbReference>
<dbReference type="InterPro" id="IPR041881">
    <property type="entry name" value="PqqD_sf"/>
</dbReference>
<dbReference type="InterPro" id="IPR008792">
    <property type="entry name" value="PQQD"/>
</dbReference>
<dbReference type="Gene3D" id="1.10.10.1150">
    <property type="entry name" value="Coenzyme PQQ synthesis protein D (PqqD)"/>
    <property type="match status" value="1"/>
</dbReference>
<evidence type="ECO:0000313" key="2">
    <source>
        <dbReference type="Proteomes" id="UP000198571"/>
    </source>
</evidence>
<sequence length="102" mass="11486">MIKNQPVSLKHIVSQNEGNIVSDMDGEKVMLSIKNGKYYNLGEIGGAIWELVEEPVVIEKVINTLLSEYEVSHEECKEHVFSFLKRLSEEGLVQLEDPEAAV</sequence>
<accession>A0A1H9UKU0</accession>
<evidence type="ECO:0000313" key="1">
    <source>
        <dbReference type="EMBL" id="SES10076.1"/>
    </source>
</evidence>
<dbReference type="Pfam" id="PF05402">
    <property type="entry name" value="PqqD"/>
    <property type="match status" value="1"/>
</dbReference>
<protein>
    <submittedName>
        <fullName evidence="1">Coenzyme PQQ synthesis protein D (PqqD)</fullName>
    </submittedName>
</protein>
<dbReference type="RefSeq" id="WP_093051733.1">
    <property type="nucleotide sequence ID" value="NZ_FOGT01000008.1"/>
</dbReference>
<keyword evidence="2" id="KW-1185">Reference proteome</keyword>
<dbReference type="STRING" id="1601833.SAMN05518684_10815"/>
<dbReference type="Proteomes" id="UP000198571">
    <property type="component" value="Unassembled WGS sequence"/>
</dbReference>
<dbReference type="AlphaFoldDB" id="A0A1H9UKU0"/>
<organism evidence="1 2">
    <name type="scientific">Salipaludibacillus aurantiacus</name>
    <dbReference type="NCBI Taxonomy" id="1601833"/>
    <lineage>
        <taxon>Bacteria</taxon>
        <taxon>Bacillati</taxon>
        <taxon>Bacillota</taxon>
        <taxon>Bacilli</taxon>
        <taxon>Bacillales</taxon>
        <taxon>Bacillaceae</taxon>
    </lineage>
</organism>